<sequence length="90" mass="9823">MAELKKNITLFKKCATSSMKMAKTDLHRDPSALLSLARAISEPLTKKGKKKKQVGKHQKKTRTSGFKGTLLPLTVLASVTIGTEGKEPDE</sequence>
<name>A0ACB8FJC8_9SAUR</name>
<reference evidence="1" key="1">
    <citation type="submission" date="2021-08" db="EMBL/GenBank/DDBJ databases">
        <title>The first chromosome-level gecko genome reveals the dynamic sex chromosomes of Neotropical dwarf geckos (Sphaerodactylidae: Sphaerodactylus).</title>
        <authorList>
            <person name="Pinto B.J."/>
            <person name="Keating S.E."/>
            <person name="Gamble T."/>
        </authorList>
    </citation>
    <scope>NUCLEOTIDE SEQUENCE</scope>
    <source>
        <strain evidence="1">TG3544</strain>
    </source>
</reference>
<dbReference type="Proteomes" id="UP000827872">
    <property type="component" value="Linkage Group LG04"/>
</dbReference>
<evidence type="ECO:0000313" key="1">
    <source>
        <dbReference type="EMBL" id="KAH8005317.1"/>
    </source>
</evidence>
<protein>
    <submittedName>
        <fullName evidence="1">Uncharacterized protein</fullName>
    </submittedName>
</protein>
<dbReference type="EMBL" id="CM037617">
    <property type="protein sequence ID" value="KAH8005317.1"/>
    <property type="molecule type" value="Genomic_DNA"/>
</dbReference>
<evidence type="ECO:0000313" key="2">
    <source>
        <dbReference type="Proteomes" id="UP000827872"/>
    </source>
</evidence>
<comment type="caution">
    <text evidence="1">The sequence shown here is derived from an EMBL/GenBank/DDBJ whole genome shotgun (WGS) entry which is preliminary data.</text>
</comment>
<gene>
    <name evidence="1" type="ORF">K3G42_026111</name>
</gene>
<proteinExistence type="predicted"/>
<accession>A0ACB8FJC8</accession>
<organism evidence="1 2">
    <name type="scientific">Sphaerodactylus townsendi</name>
    <dbReference type="NCBI Taxonomy" id="933632"/>
    <lineage>
        <taxon>Eukaryota</taxon>
        <taxon>Metazoa</taxon>
        <taxon>Chordata</taxon>
        <taxon>Craniata</taxon>
        <taxon>Vertebrata</taxon>
        <taxon>Euteleostomi</taxon>
        <taxon>Lepidosauria</taxon>
        <taxon>Squamata</taxon>
        <taxon>Bifurcata</taxon>
        <taxon>Gekkota</taxon>
        <taxon>Sphaerodactylidae</taxon>
        <taxon>Sphaerodactylus</taxon>
    </lineage>
</organism>
<keyword evidence="2" id="KW-1185">Reference proteome</keyword>